<evidence type="ECO:0000256" key="1">
    <source>
        <dbReference type="SAM" id="Phobius"/>
    </source>
</evidence>
<sequence>MYCTTSNKNNKNHGGASLFSSTSWIAAATIIALALCVQTTMAADWYDDTKRMACMKATNAYFVNDHAIGESISMSIFKLMKIEILTKTNAIIVTRQSYPGGEFLDNYQQACESVGGILSVFSGTFDCESQKEDVRIVNTTVIQVNTATCFPPGEECSDYATLADGGMQWNMDMQAVFQNKCTGREGDIDVPLSVIHTTMPEGEPNFVDLSVAFNGQQQRNCMDAFRASISLDSTDDLTDAALHHNLGQMQIDIIQSTPTVLTNYEWYPGAEDAGVINYKKLCNESGGRFVTFSGVLDCLGIGDSNQGDKTTTVYDQAATCFPAADACNEYTLSQWKVDTQMKYSSCTVRGDDTSDATTPFPPPTTTNTDGIVTSTTATASETSTNFAQLLFGIFMTLVVVTVMAMTLALLLVLHQKKKQQNQMECELSKQATTHFQQHAVDDDGDVDDAFVGQVEDGQATKELV</sequence>
<dbReference type="Proteomes" id="UP000095751">
    <property type="component" value="Unassembled WGS sequence"/>
</dbReference>
<evidence type="ECO:0000313" key="2">
    <source>
        <dbReference type="EMBL" id="OEU14257.1"/>
    </source>
</evidence>
<keyword evidence="1" id="KW-0812">Transmembrane</keyword>
<reference evidence="2 3" key="1">
    <citation type="submission" date="2016-09" db="EMBL/GenBank/DDBJ databases">
        <title>Extensive genetic diversity and differential bi-allelic expression allows diatom success in the polar Southern Ocean.</title>
        <authorList>
            <consortium name="DOE Joint Genome Institute"/>
            <person name="Mock T."/>
            <person name="Otillar R.P."/>
            <person name="Strauss J."/>
            <person name="Dupont C."/>
            <person name="Frickenhaus S."/>
            <person name="Maumus F."/>
            <person name="Mcmullan M."/>
            <person name="Sanges R."/>
            <person name="Schmutz J."/>
            <person name="Toseland A."/>
            <person name="Valas R."/>
            <person name="Veluchamy A."/>
            <person name="Ward B.J."/>
            <person name="Allen A."/>
            <person name="Barry K."/>
            <person name="Falciatore A."/>
            <person name="Ferrante M."/>
            <person name="Fortunato A.E."/>
            <person name="Gloeckner G."/>
            <person name="Gruber A."/>
            <person name="Hipkin R."/>
            <person name="Janech M."/>
            <person name="Kroth P."/>
            <person name="Leese F."/>
            <person name="Lindquist E."/>
            <person name="Lyon B.R."/>
            <person name="Martin J."/>
            <person name="Mayer C."/>
            <person name="Parker M."/>
            <person name="Quesneville H."/>
            <person name="Raymond J."/>
            <person name="Uhlig C."/>
            <person name="Valentin K.U."/>
            <person name="Worden A.Z."/>
            <person name="Armbrust E.V."/>
            <person name="Bowler C."/>
            <person name="Green B."/>
            <person name="Moulton V."/>
            <person name="Van Oosterhout C."/>
            <person name="Grigoriev I."/>
        </authorList>
    </citation>
    <scope>NUCLEOTIDE SEQUENCE [LARGE SCALE GENOMIC DNA]</scope>
    <source>
        <strain evidence="2 3">CCMP1102</strain>
    </source>
</reference>
<organism evidence="2 3">
    <name type="scientific">Fragilariopsis cylindrus CCMP1102</name>
    <dbReference type="NCBI Taxonomy" id="635003"/>
    <lineage>
        <taxon>Eukaryota</taxon>
        <taxon>Sar</taxon>
        <taxon>Stramenopiles</taxon>
        <taxon>Ochrophyta</taxon>
        <taxon>Bacillariophyta</taxon>
        <taxon>Bacillariophyceae</taxon>
        <taxon>Bacillariophycidae</taxon>
        <taxon>Bacillariales</taxon>
        <taxon>Bacillariaceae</taxon>
        <taxon>Fragilariopsis</taxon>
    </lineage>
</organism>
<evidence type="ECO:0000313" key="3">
    <source>
        <dbReference type="Proteomes" id="UP000095751"/>
    </source>
</evidence>
<keyword evidence="3" id="KW-1185">Reference proteome</keyword>
<protein>
    <submittedName>
        <fullName evidence="2">Uncharacterized protein</fullName>
    </submittedName>
</protein>
<dbReference type="InParanoid" id="A0A1E7F7X8"/>
<dbReference type="AlphaFoldDB" id="A0A1E7F7X8"/>
<feature type="transmembrane region" description="Helical" evidence="1">
    <location>
        <begin position="389"/>
        <end position="413"/>
    </location>
</feature>
<accession>A0A1E7F7X8</accession>
<dbReference type="KEGG" id="fcy:FRACYDRAFT_261925"/>
<keyword evidence="1" id="KW-1133">Transmembrane helix</keyword>
<proteinExistence type="predicted"/>
<gene>
    <name evidence="2" type="ORF">FRACYDRAFT_261925</name>
</gene>
<name>A0A1E7F7X8_9STRA</name>
<dbReference type="EMBL" id="KV784360">
    <property type="protein sequence ID" value="OEU14257.1"/>
    <property type="molecule type" value="Genomic_DNA"/>
</dbReference>
<keyword evidence="1" id="KW-0472">Membrane</keyword>